<dbReference type="HOGENOM" id="CLU_124939_0_0_10"/>
<evidence type="ECO:0000313" key="3">
    <source>
        <dbReference type="Proteomes" id="UP000002774"/>
    </source>
</evidence>
<dbReference type="eggNOG" id="ENOG502ZCDZ">
    <property type="taxonomic scope" value="Bacteria"/>
</dbReference>
<proteinExistence type="predicted"/>
<dbReference type="Gene3D" id="3.10.20.10">
    <property type="match status" value="2"/>
</dbReference>
<dbReference type="AlphaFoldDB" id="H1Y1C5"/>
<dbReference type="RefSeq" id="WP_008511848.1">
    <property type="nucleotide sequence ID" value="NZ_CM001403.1"/>
</dbReference>
<organism evidence="2 3">
    <name type="scientific">Mucilaginibacter paludis DSM 18603</name>
    <dbReference type="NCBI Taxonomy" id="714943"/>
    <lineage>
        <taxon>Bacteria</taxon>
        <taxon>Pseudomonadati</taxon>
        <taxon>Bacteroidota</taxon>
        <taxon>Sphingobacteriia</taxon>
        <taxon>Sphingobacteriales</taxon>
        <taxon>Sphingobacteriaceae</taxon>
        <taxon>Mucilaginibacter</taxon>
    </lineage>
</organism>
<dbReference type="InterPro" id="IPR011440">
    <property type="entry name" value="DUF1543"/>
</dbReference>
<accession>H1Y1C5</accession>
<dbReference type="EMBL" id="CM001403">
    <property type="protein sequence ID" value="EHQ30259.1"/>
    <property type="molecule type" value="Genomic_DNA"/>
</dbReference>
<evidence type="ECO:0000313" key="2">
    <source>
        <dbReference type="EMBL" id="EHQ30259.1"/>
    </source>
</evidence>
<gene>
    <name evidence="2" type="ORF">Mucpa_6202</name>
</gene>
<reference evidence="2" key="1">
    <citation type="submission" date="2011-09" db="EMBL/GenBank/DDBJ databases">
        <title>The permanent draft genome of Mucilaginibacter paludis DSM 18603.</title>
        <authorList>
            <consortium name="US DOE Joint Genome Institute (JGI-PGF)"/>
            <person name="Lucas S."/>
            <person name="Han J."/>
            <person name="Lapidus A."/>
            <person name="Bruce D."/>
            <person name="Goodwin L."/>
            <person name="Pitluck S."/>
            <person name="Peters L."/>
            <person name="Kyrpides N."/>
            <person name="Mavromatis K."/>
            <person name="Ivanova N."/>
            <person name="Mikhailova N."/>
            <person name="Held B."/>
            <person name="Detter J.C."/>
            <person name="Tapia R."/>
            <person name="Han C."/>
            <person name="Land M."/>
            <person name="Hauser L."/>
            <person name="Markowitz V."/>
            <person name="Cheng J.-F."/>
            <person name="Hugenholtz P."/>
            <person name="Woyke T."/>
            <person name="Wu D."/>
            <person name="Tindall B."/>
            <person name="Brambilla E."/>
            <person name="Klenk H.-P."/>
            <person name="Eisen J.A."/>
        </authorList>
    </citation>
    <scope>NUCLEOTIDE SEQUENCE [LARGE SCALE GENOMIC DNA]</scope>
    <source>
        <strain evidence="2">DSM 18603</strain>
    </source>
</reference>
<dbReference type="Proteomes" id="UP000002774">
    <property type="component" value="Chromosome"/>
</dbReference>
<name>H1Y1C5_9SPHI</name>
<dbReference type="Pfam" id="PF07566">
    <property type="entry name" value="DUF1543"/>
    <property type="match status" value="1"/>
</dbReference>
<protein>
    <recommendedName>
        <fullName evidence="1">DUF1543 domain-containing protein</fullName>
    </recommendedName>
</protein>
<evidence type="ECO:0000259" key="1">
    <source>
        <dbReference type="Pfam" id="PF07566"/>
    </source>
</evidence>
<dbReference type="STRING" id="714943.Mucpa_6202"/>
<keyword evidence="3" id="KW-1185">Reference proteome</keyword>
<sequence length="192" mass="22168">MYIQPLTELKLFMVLLGSKAPHRNVEQHDYFFGIARTLKELVPAMRSFWPEAGNSIHVDGWREINQVDGYSISIVLKQDNLPPTPKKLFFINLGGYQSNKLEEQHYTVLSVKDDRTKAIQHARKTTFFKTNTIKGAGSHIDEKYGIDVDDIYRIEDILAAELKEKYHILISPADDVQEDQIYLGYLKLDKIK</sequence>
<feature type="domain" description="DUF1543" evidence="1">
    <location>
        <begin position="23"/>
        <end position="73"/>
    </location>
</feature>
<dbReference type="OrthoDB" id="850243at2"/>